<proteinExistence type="predicted"/>
<dbReference type="PROSITE" id="PS01124">
    <property type="entry name" value="HTH_ARAC_FAMILY_2"/>
    <property type="match status" value="1"/>
</dbReference>
<dbReference type="Pfam" id="PF00072">
    <property type="entry name" value="Response_reg"/>
    <property type="match status" value="1"/>
</dbReference>
<keyword evidence="8" id="KW-0804">Transcription</keyword>
<evidence type="ECO:0000256" key="2">
    <source>
        <dbReference type="ARBA" id="ARBA00018672"/>
    </source>
</evidence>
<dbReference type="PROSITE" id="PS00041">
    <property type="entry name" value="HTH_ARAC_FAMILY_1"/>
    <property type="match status" value="1"/>
</dbReference>
<evidence type="ECO:0000313" key="14">
    <source>
        <dbReference type="Proteomes" id="UP000294545"/>
    </source>
</evidence>
<dbReference type="AlphaFoldDB" id="A0A4R1N1Q2"/>
<dbReference type="InterPro" id="IPR018060">
    <property type="entry name" value="HTH_AraC"/>
</dbReference>
<evidence type="ECO:0000259" key="12">
    <source>
        <dbReference type="PROSITE" id="PS50110"/>
    </source>
</evidence>
<evidence type="ECO:0000313" key="13">
    <source>
        <dbReference type="EMBL" id="TCL00069.1"/>
    </source>
</evidence>
<evidence type="ECO:0000259" key="11">
    <source>
        <dbReference type="PROSITE" id="PS01124"/>
    </source>
</evidence>
<keyword evidence="6" id="KW-0805">Transcription regulation</keyword>
<dbReference type="SMART" id="SM00448">
    <property type="entry name" value="REC"/>
    <property type="match status" value="1"/>
</dbReference>
<feature type="modified residue" description="4-aspartylphosphate" evidence="10">
    <location>
        <position position="55"/>
    </location>
</feature>
<dbReference type="Gene3D" id="3.40.50.2300">
    <property type="match status" value="1"/>
</dbReference>
<dbReference type="Gene3D" id="1.10.10.60">
    <property type="entry name" value="Homeodomain-like"/>
    <property type="match status" value="2"/>
</dbReference>
<dbReference type="GO" id="GO:0003700">
    <property type="term" value="F:DNA-binding transcription factor activity"/>
    <property type="evidence" value="ECO:0007669"/>
    <property type="project" value="InterPro"/>
</dbReference>
<evidence type="ECO:0000256" key="6">
    <source>
        <dbReference type="ARBA" id="ARBA00023015"/>
    </source>
</evidence>
<gene>
    <name evidence="13" type="ORF">EDC19_0050</name>
</gene>
<dbReference type="SUPFAM" id="SSF52172">
    <property type="entry name" value="CheY-like"/>
    <property type="match status" value="1"/>
</dbReference>
<dbReference type="PROSITE" id="PS50110">
    <property type="entry name" value="RESPONSE_REGULATORY"/>
    <property type="match status" value="1"/>
</dbReference>
<comment type="caution">
    <text evidence="13">The sequence shown here is derived from an EMBL/GenBank/DDBJ whole genome shotgun (WGS) entry which is preliminary data.</text>
</comment>
<dbReference type="GO" id="GO:0005737">
    <property type="term" value="C:cytoplasm"/>
    <property type="evidence" value="ECO:0007669"/>
    <property type="project" value="UniProtKB-SubCell"/>
</dbReference>
<feature type="domain" description="Response regulatory" evidence="12">
    <location>
        <begin position="3"/>
        <end position="120"/>
    </location>
</feature>
<dbReference type="RefSeq" id="WP_132278760.1">
    <property type="nucleotide sequence ID" value="NZ_SMGQ01000001.1"/>
</dbReference>
<reference evidence="13 14" key="1">
    <citation type="submission" date="2019-03" db="EMBL/GenBank/DDBJ databases">
        <title>Genomic Encyclopedia of Type Strains, Phase IV (KMG-IV): sequencing the most valuable type-strain genomes for metagenomic binning, comparative biology and taxonomic classification.</title>
        <authorList>
            <person name="Goeker M."/>
        </authorList>
    </citation>
    <scope>NUCLEOTIDE SEQUENCE [LARGE SCALE GENOMIC DNA]</scope>
    <source>
        <strain evidence="13 14">DSM 24176</strain>
    </source>
</reference>
<dbReference type="EMBL" id="SMGQ01000001">
    <property type="protein sequence ID" value="TCL00069.1"/>
    <property type="molecule type" value="Genomic_DNA"/>
</dbReference>
<evidence type="ECO:0000256" key="8">
    <source>
        <dbReference type="ARBA" id="ARBA00023163"/>
    </source>
</evidence>
<evidence type="ECO:0000256" key="4">
    <source>
        <dbReference type="ARBA" id="ARBA00022553"/>
    </source>
</evidence>
<keyword evidence="4 10" id="KW-0597">Phosphoprotein</keyword>
<evidence type="ECO:0000256" key="1">
    <source>
        <dbReference type="ARBA" id="ARBA00004496"/>
    </source>
</evidence>
<comment type="function">
    <text evidence="9">May play the central regulatory role in sporulation. It may be an element of the effector pathway responsible for the activation of sporulation genes in response to nutritional stress. Spo0A may act in concert with spo0H (a sigma factor) to control the expression of some genes that are critical to the sporulation process.</text>
</comment>
<evidence type="ECO:0000256" key="9">
    <source>
        <dbReference type="ARBA" id="ARBA00024867"/>
    </source>
</evidence>
<dbReference type="SUPFAM" id="SSF46689">
    <property type="entry name" value="Homeodomain-like"/>
    <property type="match status" value="2"/>
</dbReference>
<dbReference type="PANTHER" id="PTHR42713">
    <property type="entry name" value="HISTIDINE KINASE-RELATED"/>
    <property type="match status" value="1"/>
</dbReference>
<dbReference type="InterPro" id="IPR018062">
    <property type="entry name" value="HTH_AraC-typ_CS"/>
</dbReference>
<keyword evidence="14" id="KW-1185">Reference proteome</keyword>
<dbReference type="SMART" id="SM00342">
    <property type="entry name" value="HTH_ARAC"/>
    <property type="match status" value="1"/>
</dbReference>
<dbReference type="InterPro" id="IPR051552">
    <property type="entry name" value="HptR"/>
</dbReference>
<keyword evidence="3" id="KW-0963">Cytoplasm</keyword>
<evidence type="ECO:0000256" key="7">
    <source>
        <dbReference type="ARBA" id="ARBA00023125"/>
    </source>
</evidence>
<dbReference type="InterPro" id="IPR009057">
    <property type="entry name" value="Homeodomain-like_sf"/>
</dbReference>
<evidence type="ECO:0000256" key="5">
    <source>
        <dbReference type="ARBA" id="ARBA00023012"/>
    </source>
</evidence>
<keyword evidence="5" id="KW-0902">Two-component regulatory system</keyword>
<protein>
    <recommendedName>
        <fullName evidence="2">Stage 0 sporulation protein A homolog</fullName>
    </recommendedName>
</protein>
<evidence type="ECO:0000256" key="10">
    <source>
        <dbReference type="PROSITE-ProRule" id="PRU00169"/>
    </source>
</evidence>
<evidence type="ECO:0000256" key="3">
    <source>
        <dbReference type="ARBA" id="ARBA00022490"/>
    </source>
</evidence>
<name>A0A4R1N1Q2_9FIRM</name>
<dbReference type="GO" id="GO:0043565">
    <property type="term" value="F:sequence-specific DNA binding"/>
    <property type="evidence" value="ECO:0007669"/>
    <property type="project" value="InterPro"/>
</dbReference>
<dbReference type="Pfam" id="PF12833">
    <property type="entry name" value="HTH_18"/>
    <property type="match status" value="1"/>
</dbReference>
<sequence length="397" mass="45722">MYKLLIADDEKLEREALRLFIDQSSLEIDHIIECINGTETVKKTMLEKPDIILLDINMPGLNGLDALEKINMTQNNTKVIISSAFNYFEYALKAMQLGAIDFIVKPVKKEQLIGVLNKAIDQLDLEQAQKNEITKKEDMLAYAGKKIVEDLILGHINEEVLFYLDTMNIHSYSSGNCFFIRFKEDIKDIHKQKKMSAFLKKELELIGFSILANWKNSTLTLLVFNNNPTDPHIFKTMKDLIQAVLNQSNYDYTLGSGLPFDEISHIEESYNYARGTVGDIDLPKEKAITQQDVPLVIQNICDYIDKNYYKKINLDDIAGSVGFSKYYISRLFKQHMNITIIDFLTNKRIDMAKEFLKDGNYSIKQISSMVGYSDPNYLTWTFKKIVGVSPLNYRYNK</sequence>
<dbReference type="GO" id="GO:0000160">
    <property type="term" value="P:phosphorelay signal transduction system"/>
    <property type="evidence" value="ECO:0007669"/>
    <property type="project" value="UniProtKB-KW"/>
</dbReference>
<dbReference type="PANTHER" id="PTHR42713:SF3">
    <property type="entry name" value="TRANSCRIPTIONAL REGULATORY PROTEIN HPTR"/>
    <property type="match status" value="1"/>
</dbReference>
<keyword evidence="7" id="KW-0238">DNA-binding</keyword>
<organism evidence="13 14">
    <name type="scientific">Natranaerovirga hydrolytica</name>
    <dbReference type="NCBI Taxonomy" id="680378"/>
    <lineage>
        <taxon>Bacteria</taxon>
        <taxon>Bacillati</taxon>
        <taxon>Bacillota</taxon>
        <taxon>Clostridia</taxon>
        <taxon>Lachnospirales</taxon>
        <taxon>Natranaerovirgaceae</taxon>
        <taxon>Natranaerovirga</taxon>
    </lineage>
</organism>
<comment type="subcellular location">
    <subcellularLocation>
        <location evidence="1">Cytoplasm</location>
    </subcellularLocation>
</comment>
<dbReference type="CDD" id="cd17536">
    <property type="entry name" value="REC_YesN-like"/>
    <property type="match status" value="1"/>
</dbReference>
<dbReference type="OrthoDB" id="9794370at2"/>
<dbReference type="Proteomes" id="UP000294545">
    <property type="component" value="Unassembled WGS sequence"/>
</dbReference>
<dbReference type="InterPro" id="IPR011006">
    <property type="entry name" value="CheY-like_superfamily"/>
</dbReference>
<feature type="domain" description="HTH araC/xylS-type" evidence="11">
    <location>
        <begin position="298"/>
        <end position="396"/>
    </location>
</feature>
<accession>A0A4R1N1Q2</accession>
<dbReference type="InterPro" id="IPR001789">
    <property type="entry name" value="Sig_transdc_resp-reg_receiver"/>
</dbReference>